<evidence type="ECO:0000313" key="2">
    <source>
        <dbReference type="EMBL" id="MBW0533337.1"/>
    </source>
</evidence>
<dbReference type="Proteomes" id="UP000765509">
    <property type="component" value="Unassembled WGS sequence"/>
</dbReference>
<evidence type="ECO:0000313" key="3">
    <source>
        <dbReference type="Proteomes" id="UP000765509"/>
    </source>
</evidence>
<organism evidence="2 3">
    <name type="scientific">Austropuccinia psidii MF-1</name>
    <dbReference type="NCBI Taxonomy" id="1389203"/>
    <lineage>
        <taxon>Eukaryota</taxon>
        <taxon>Fungi</taxon>
        <taxon>Dikarya</taxon>
        <taxon>Basidiomycota</taxon>
        <taxon>Pucciniomycotina</taxon>
        <taxon>Pucciniomycetes</taxon>
        <taxon>Pucciniales</taxon>
        <taxon>Sphaerophragmiaceae</taxon>
        <taxon>Austropuccinia</taxon>
    </lineage>
</organism>
<sequence>MLQEFNCRFSFLSEIVTQSENPTTPPLVPLEEVLTLRGMKPGKKKFGSCIVNMSDFAIKYIVSFLAKLGIRRWAPDLNDLLDTLYNEACRISAIQTFRQISISGAYEFMNVNMIYLDDIQLLTKVYNHYVHWYMAQRYKKEAKEPGKHAKDEDRKAVLRYRLRLKDLRYKFGVAQGFPQRYLKILANPDSHSDEEFDPISNKYFIKKLECRSDKANTFIQRVDEEISKAENADGKKAQRRERHIPPEGKASISKTVPKGLPIDFYDPEWFNNLPAGQKRTIANCHVIAFLPDASKSLLGTHHSEERLSDKRFTELNWEEAIKPYDISHEISNDDDLDDSLNEESDDLENSEEEIEEEDHIHEMNNNEPGEFNHLLDRDIEMEDAGDQNENQHHFNVLNFPNEWT</sequence>
<dbReference type="EMBL" id="AVOT02038454">
    <property type="protein sequence ID" value="MBW0533337.1"/>
    <property type="molecule type" value="Genomic_DNA"/>
</dbReference>
<comment type="caution">
    <text evidence="2">The sequence shown here is derived from an EMBL/GenBank/DDBJ whole genome shotgun (WGS) entry which is preliminary data.</text>
</comment>
<protein>
    <submittedName>
        <fullName evidence="2">Uncharacterized protein</fullName>
    </submittedName>
</protein>
<feature type="region of interest" description="Disordered" evidence="1">
    <location>
        <begin position="328"/>
        <end position="358"/>
    </location>
</feature>
<dbReference type="OrthoDB" id="3056461at2759"/>
<dbReference type="AlphaFoldDB" id="A0A9Q3IAP5"/>
<proteinExistence type="predicted"/>
<feature type="compositionally biased region" description="Acidic residues" evidence="1">
    <location>
        <begin position="332"/>
        <end position="357"/>
    </location>
</feature>
<gene>
    <name evidence="2" type="ORF">O181_073052</name>
</gene>
<accession>A0A9Q3IAP5</accession>
<reference evidence="2" key="1">
    <citation type="submission" date="2021-03" db="EMBL/GenBank/DDBJ databases">
        <title>Draft genome sequence of rust myrtle Austropuccinia psidii MF-1, a brazilian biotype.</title>
        <authorList>
            <person name="Quecine M.C."/>
            <person name="Pachon D.M.R."/>
            <person name="Bonatelli M.L."/>
            <person name="Correr F.H."/>
            <person name="Franceschini L.M."/>
            <person name="Leite T.F."/>
            <person name="Margarido G.R.A."/>
            <person name="Almeida C.A."/>
            <person name="Ferrarezi J.A."/>
            <person name="Labate C.A."/>
        </authorList>
    </citation>
    <scope>NUCLEOTIDE SEQUENCE</scope>
    <source>
        <strain evidence="2">MF-1</strain>
    </source>
</reference>
<keyword evidence="3" id="KW-1185">Reference proteome</keyword>
<name>A0A9Q3IAP5_9BASI</name>
<evidence type="ECO:0000256" key="1">
    <source>
        <dbReference type="SAM" id="MobiDB-lite"/>
    </source>
</evidence>